<accession>A0A9D0ZU96</accession>
<evidence type="ECO:0000313" key="1">
    <source>
        <dbReference type="EMBL" id="HIQ95859.1"/>
    </source>
</evidence>
<evidence type="ECO:0000313" key="2">
    <source>
        <dbReference type="Proteomes" id="UP000886886"/>
    </source>
</evidence>
<dbReference type="AlphaFoldDB" id="A0A9D0ZU96"/>
<protein>
    <submittedName>
        <fullName evidence="1">Capsid protein</fullName>
    </submittedName>
</protein>
<sequence length="119" mass="13401">MATKVKIKMNSTQKILAKRGLQAGGPVQRSFTHEVRLHMDPYVPHLSGTLEHSAIEHEDSVEYVQPYSQRQYYENRGNGKEGTNWGGKRGKEWDKRCWADNGDAILESVAKMAGGKAEK</sequence>
<comment type="caution">
    <text evidence="1">The sequence shown here is derived from an EMBL/GenBank/DDBJ whole genome shotgun (WGS) entry which is preliminary data.</text>
</comment>
<reference evidence="1" key="2">
    <citation type="journal article" date="2021" name="PeerJ">
        <title>Extensive microbial diversity within the chicken gut microbiome revealed by metagenomics and culture.</title>
        <authorList>
            <person name="Gilroy R."/>
            <person name="Ravi A."/>
            <person name="Getino M."/>
            <person name="Pursley I."/>
            <person name="Horton D.L."/>
            <person name="Alikhan N.F."/>
            <person name="Baker D."/>
            <person name="Gharbi K."/>
            <person name="Hall N."/>
            <person name="Watson M."/>
            <person name="Adriaenssens E.M."/>
            <person name="Foster-Nyarko E."/>
            <person name="Jarju S."/>
            <person name="Secka A."/>
            <person name="Antonio M."/>
            <person name="Oren A."/>
            <person name="Chaudhuri R.R."/>
            <person name="La Ragione R."/>
            <person name="Hildebrand F."/>
            <person name="Pallen M.J."/>
        </authorList>
    </citation>
    <scope>NUCLEOTIDE SEQUENCE</scope>
    <source>
        <strain evidence="1">ChiSjej3B21-11622</strain>
    </source>
</reference>
<proteinExistence type="predicted"/>
<organism evidence="1 2">
    <name type="scientific">Candidatus Limivivens merdigallinarum</name>
    <dbReference type="NCBI Taxonomy" id="2840859"/>
    <lineage>
        <taxon>Bacteria</taxon>
        <taxon>Bacillati</taxon>
        <taxon>Bacillota</taxon>
        <taxon>Clostridia</taxon>
        <taxon>Lachnospirales</taxon>
        <taxon>Lachnospiraceae</taxon>
        <taxon>Lachnospiraceae incertae sedis</taxon>
        <taxon>Candidatus Limivivens</taxon>
    </lineage>
</organism>
<dbReference type="InterPro" id="IPR021080">
    <property type="entry name" value="Minor_capsid_protein"/>
</dbReference>
<dbReference type="Pfam" id="PF11114">
    <property type="entry name" value="Minor_capsid_2"/>
    <property type="match status" value="1"/>
</dbReference>
<reference evidence="1" key="1">
    <citation type="submission" date="2020-10" db="EMBL/GenBank/DDBJ databases">
        <authorList>
            <person name="Gilroy R."/>
        </authorList>
    </citation>
    <scope>NUCLEOTIDE SEQUENCE</scope>
    <source>
        <strain evidence="1">ChiSjej3B21-11622</strain>
    </source>
</reference>
<dbReference type="Proteomes" id="UP000886886">
    <property type="component" value="Unassembled WGS sequence"/>
</dbReference>
<gene>
    <name evidence="1" type="ORF">IAB26_04780</name>
</gene>
<name>A0A9D0ZU96_9FIRM</name>
<dbReference type="EMBL" id="DVFT01000072">
    <property type="protein sequence ID" value="HIQ95859.1"/>
    <property type="molecule type" value="Genomic_DNA"/>
</dbReference>